<feature type="region of interest" description="Disordered" evidence="1">
    <location>
        <begin position="117"/>
        <end position="155"/>
    </location>
</feature>
<dbReference type="RefSeq" id="WP_241292312.1">
    <property type="nucleotide sequence ID" value="NZ_JAKJXI010000002.1"/>
</dbReference>
<proteinExistence type="predicted"/>
<organism evidence="2 3">
    <name type="scientific">Microbulbifer celer</name>
    <dbReference type="NCBI Taxonomy" id="435905"/>
    <lineage>
        <taxon>Bacteria</taxon>
        <taxon>Pseudomonadati</taxon>
        <taxon>Pseudomonadota</taxon>
        <taxon>Gammaproteobacteria</taxon>
        <taxon>Cellvibrionales</taxon>
        <taxon>Microbulbiferaceae</taxon>
        <taxon>Microbulbifer</taxon>
    </lineage>
</organism>
<name>A0ABW3U8I7_9GAMM</name>
<feature type="compositionally biased region" description="Polar residues" evidence="1">
    <location>
        <begin position="124"/>
        <end position="147"/>
    </location>
</feature>
<reference evidence="3" key="1">
    <citation type="journal article" date="2019" name="Int. J. Syst. Evol. Microbiol.">
        <title>The Global Catalogue of Microorganisms (GCM) 10K type strain sequencing project: providing services to taxonomists for standard genome sequencing and annotation.</title>
        <authorList>
            <consortium name="The Broad Institute Genomics Platform"/>
            <consortium name="The Broad Institute Genome Sequencing Center for Infectious Disease"/>
            <person name="Wu L."/>
            <person name="Ma J."/>
        </authorList>
    </citation>
    <scope>NUCLEOTIDE SEQUENCE [LARGE SCALE GENOMIC DNA]</scope>
    <source>
        <strain evidence="3">CCUG 54356</strain>
    </source>
</reference>
<keyword evidence="3" id="KW-1185">Reference proteome</keyword>
<evidence type="ECO:0000313" key="2">
    <source>
        <dbReference type="EMBL" id="MFD1216982.1"/>
    </source>
</evidence>
<protein>
    <submittedName>
        <fullName evidence="2">DUF2939 domain-containing protein</fullName>
    </submittedName>
</protein>
<comment type="caution">
    <text evidence="2">The sequence shown here is derived from an EMBL/GenBank/DDBJ whole genome shotgun (WGS) entry which is preliminary data.</text>
</comment>
<dbReference type="Proteomes" id="UP001597264">
    <property type="component" value="Unassembled WGS sequence"/>
</dbReference>
<dbReference type="InterPro" id="IPR021330">
    <property type="entry name" value="DUF2939"/>
</dbReference>
<dbReference type="EMBL" id="JBHTLR010000008">
    <property type="protein sequence ID" value="MFD1216982.1"/>
    <property type="molecule type" value="Genomic_DNA"/>
</dbReference>
<evidence type="ECO:0000256" key="1">
    <source>
        <dbReference type="SAM" id="MobiDB-lite"/>
    </source>
</evidence>
<sequence>MRKWLWRSAILLAVLATAYIALPWYSATQLVEAAQREDVEKLQRYVDFPTLQDNIKQRLQDELRSSLGGDVPKEFDGLFTAGSEMILGPLVERFVSPGGIADLIQGRRDWRELEKMLAGKATAPSRSQSTAQPNATTPDSSGGQSDPHSGEQPHRHRWHLSGWHFTGLNTVVAQATSNEDDTTVRLYMQRQGLRWRLVDLALIEKPSPEN</sequence>
<evidence type="ECO:0000313" key="3">
    <source>
        <dbReference type="Proteomes" id="UP001597264"/>
    </source>
</evidence>
<gene>
    <name evidence="2" type="ORF">ACFQ2X_10240</name>
</gene>
<accession>A0ABW3U8I7</accession>
<dbReference type="Pfam" id="PF11159">
    <property type="entry name" value="DUF2939"/>
    <property type="match status" value="1"/>
</dbReference>